<feature type="compositionally biased region" description="Polar residues" evidence="2">
    <location>
        <begin position="1095"/>
        <end position="1105"/>
    </location>
</feature>
<feature type="region of interest" description="Disordered" evidence="2">
    <location>
        <begin position="1407"/>
        <end position="1431"/>
    </location>
</feature>
<feature type="region of interest" description="Disordered" evidence="2">
    <location>
        <begin position="1961"/>
        <end position="2014"/>
    </location>
</feature>
<feature type="coiled-coil region" evidence="1">
    <location>
        <begin position="2039"/>
        <end position="2167"/>
    </location>
</feature>
<feature type="compositionally biased region" description="Low complexity" evidence="2">
    <location>
        <begin position="2001"/>
        <end position="2013"/>
    </location>
</feature>
<evidence type="ECO:0000313" key="4">
    <source>
        <dbReference type="EMBL" id="PAA48487.1"/>
    </source>
</evidence>
<keyword evidence="3" id="KW-0472">Membrane</keyword>
<organism evidence="4 5">
    <name type="scientific">Macrostomum lignano</name>
    <dbReference type="NCBI Taxonomy" id="282301"/>
    <lineage>
        <taxon>Eukaryota</taxon>
        <taxon>Metazoa</taxon>
        <taxon>Spiralia</taxon>
        <taxon>Lophotrochozoa</taxon>
        <taxon>Platyhelminthes</taxon>
        <taxon>Rhabditophora</taxon>
        <taxon>Macrostomorpha</taxon>
        <taxon>Macrostomida</taxon>
        <taxon>Macrostomidae</taxon>
        <taxon>Macrostomum</taxon>
    </lineage>
</organism>
<keyword evidence="3" id="KW-0812">Transmembrane</keyword>
<feature type="coiled-coil region" evidence="1">
    <location>
        <begin position="173"/>
        <end position="207"/>
    </location>
</feature>
<dbReference type="GO" id="GO:0000796">
    <property type="term" value="C:condensin complex"/>
    <property type="evidence" value="ECO:0007669"/>
    <property type="project" value="TreeGrafter"/>
</dbReference>
<keyword evidence="1" id="KW-0175">Coiled coil</keyword>
<feature type="coiled-coil region" evidence="1">
    <location>
        <begin position="288"/>
        <end position="336"/>
    </location>
</feature>
<evidence type="ECO:0000313" key="5">
    <source>
        <dbReference type="Proteomes" id="UP000215902"/>
    </source>
</evidence>
<feature type="coiled-coil region" evidence="1">
    <location>
        <begin position="1195"/>
        <end position="1229"/>
    </location>
</feature>
<sequence length="2376" mass="262299">LCAQLQRAQEELQQTQNENLDLQARESALLDSVSTLTKERDDTATECNLVASEAAQLKEANSDLNNRLEEVCAERDRMKEKCARLVKQCRILKEASKQSQQRAESADMCCQTDETTESEAAAGTASASVSDAATETDVVISSESSFEPGRLMVDACTDAEPSGIESRVSEQEVEQLLSSKMSLTEEVFELKQQLAALESSKQAVDSELDKAMTVMSAHDKLVSEHEVLISQRDSLVSERDALVTEREAMLSDYGSLSSERDALMKERETLMSERNDFASERDSMATEREALASENAQLMESATQLKEKHDSVCTERDRMKEKCARLVKQCRILKEASKQSHQQTETADMCCQTEAATESVAAAGTSSASVSDAATETVMIISSESSFEPERMMVDACTDAEPCELESRVSEQEVEHLLLSKMSLTEEVFDLKQQLAALETSKQTADSELERAISLMSERDSLASQCDSVILERDALISERERLIADLESLVSSRDALLSERDSLVTERDTLVSERASLVTELDSVTTERETLASENAQIMESAAQLREKHDSVCTERDRMKEKCARLVKQCRNLKEASKQSQHRAETAEFSSQTEPDTVSLAAAGAVLISDGGPMPSVTQINVSTETDLLLQPERPLVDVATDDEWTGALTKSSKRESESLLASKISLGEEVSELKNQLTESEAARKLAESQLEKSLQKLQIVENLAQHVSSGETQIEEFPELETVVSSVRVALLNTHSARSLQQSEIEQLQSTLKGLENIRDSLTGERDALASELQAMASQLEDIATERDSLKMDRSLLSSERDTLASEKVQLMESTSQMKEQHDAVCAERDRMKEKCARLVKQCRILKEASKQSQQRAETADICCQIDATTESVAAAGTESASVSDAATETDVISSDSLFEPVRVMVDASTDVEFNEVHSRVSEQEVEQLLFSKMALTEEVFELKQQLAASEASREATDSELAKVKVLNSDREDSVLDRDTLVLERDSLLTQRDNILLERDTLIVERESMLSDRENLVAERDALASENAALMESSTQLKVTHEEVSTERDRMKEKCARLVKQCRILKEAARQSQQRAETAECSCQTEPERESATLSDATTASNARPDVSVADASTETVALLPPEASFEKENPTISESQTIEVFYRAFDDAIRAAGLSYREVCLPSPPSLLSMSELSEWITNLVSCVASQHQQLVNTGERCEGLEQTIAEKEESLTEMMERLEIANKRAITTGSASWISSRPATSVASRQVECDLTQPLIDELEATLAKRDGKIAAMERDSRELNRKLESHLQTMRRMEARLQASSRMLRTRLVDSAEAEQLAVEVESLFAQLDAAEEEVGQLRLTLRDRDNELLRLADQLRVESEAKRLDLSTMREQSRLYEAEVRRLRFELDAKEEMLTLTREAATPAAAASTSSGCGGEDTAGDGELDNSAAFYKRRTDELTVELNNARNSIQRLTGELKENSIAAEAAVEKLRAELSVTVESKELLNRELIEAKTACDSLTVEIAEAKEDGSIIEKLNSELATASDDKELLNKELFEAKATIDNLTAELAKTKTEIELVGDSNSKLTNAIRDKELLSEELSKAKATIDNLTAELAKTKTELELVGDSNSKLTNAIRDKELLSEELSKAKATIDNLTAELAKTKTKVDGDASEALGNLNSELTVALEEKEKELSETKVLIDNLTAELTKAKEDMVIESTETRSIIEQLAKDKENLNQQLTAANNGIDSLNIEFVRTKEDLNNRLAEAECTIDNLRSELASAATANDNLCNELAEAKILIDELRNEQKEVEKPTLATVSCASQTEAVPEAAGLEQQRLYGAGQDTADGESEASLRSRLAEKERLEQRYAALVKKLRQQRQETLQQHRSQLAEVQSAAAAEVDELRRRLEASEAELDSARMSLALAPPPPPPPPPPPQQQAAESELQSLRAVHSRCQGQLDQVRAERNRIQQEFDRLRRRLEERPLSSTPPPPPSQPIERLQQSSSPTPSPPPLHAPTAEASAVDAAAAAAAEDEVLTLRSENEGLRFKVSVLETKAKKMEFRLRAERDKIDKLQLRLDEKDVELDQLVDKLRASRGQLESERSRHLNEAKRLSAALEAEEARAGKLERRLRDGSSESATAALAEEAAAAREAKRQSEQRLLAEAADLRGQLDELAADNRDLRSRLEAAAPSGSGASAGVSASDCAECRRLREAVRVLELQQASRRSRQPTCETKSVGTEAVSVDEAACQTLEPDEENDAMQRRLNELELAAVECESLRALVKQMEESAAPCAPTPTPQPLRPSPSPPPPDSEDTLSASQSALDESSVLIPMLMDEQQALAGLQSTTTPTMALVRRLRRCLQPWRSLRLRPSARNAVIAYLFGLHCLLLYWLLL</sequence>
<dbReference type="OrthoDB" id="8901134at2759"/>
<feature type="region of interest" description="Disordered" evidence="2">
    <location>
        <begin position="2269"/>
        <end position="2303"/>
    </location>
</feature>
<gene>
    <name evidence="4" type="ORF">BOX15_Mlig014598g1</name>
</gene>
<accession>A0A267DIC3</accession>
<feature type="coiled-coil region" evidence="1">
    <location>
        <begin position="1442"/>
        <end position="1789"/>
    </location>
</feature>
<feature type="coiled-coil region" evidence="1">
    <location>
        <begin position="54"/>
        <end position="95"/>
    </location>
</feature>
<feature type="non-terminal residue" evidence="4">
    <location>
        <position position="1"/>
    </location>
</feature>
<dbReference type="GO" id="GO:0003682">
    <property type="term" value="F:chromatin binding"/>
    <property type="evidence" value="ECO:0007669"/>
    <property type="project" value="TreeGrafter"/>
</dbReference>
<feature type="compositionally biased region" description="Pro residues" evidence="2">
    <location>
        <begin position="2275"/>
        <end position="2292"/>
    </location>
</feature>
<dbReference type="Proteomes" id="UP000215902">
    <property type="component" value="Unassembled WGS sequence"/>
</dbReference>
<dbReference type="GO" id="GO:0000793">
    <property type="term" value="C:condensed chromosome"/>
    <property type="evidence" value="ECO:0007669"/>
    <property type="project" value="TreeGrafter"/>
</dbReference>
<feature type="region of interest" description="Disordered" evidence="2">
    <location>
        <begin position="1078"/>
        <end position="1112"/>
    </location>
</feature>
<feature type="coiled-coil region" evidence="1">
    <location>
        <begin position="1837"/>
        <end position="1904"/>
    </location>
</feature>
<proteinExistence type="predicted"/>
<evidence type="ECO:0000256" key="3">
    <source>
        <dbReference type="SAM" id="Phobius"/>
    </source>
</evidence>
<evidence type="ECO:0000256" key="2">
    <source>
        <dbReference type="SAM" id="MobiDB-lite"/>
    </source>
</evidence>
<dbReference type="PANTHER" id="PTHR43941">
    <property type="entry name" value="STRUCTURAL MAINTENANCE OF CHROMOSOMES PROTEIN 2"/>
    <property type="match status" value="1"/>
</dbReference>
<evidence type="ECO:0000256" key="1">
    <source>
        <dbReference type="SAM" id="Coils"/>
    </source>
</evidence>
<feature type="transmembrane region" description="Helical" evidence="3">
    <location>
        <begin position="2358"/>
        <end position="2375"/>
    </location>
</feature>
<dbReference type="PANTHER" id="PTHR43941:SF1">
    <property type="entry name" value="STRUCTURAL MAINTENANCE OF CHROMOSOMES PROTEIN 2"/>
    <property type="match status" value="1"/>
</dbReference>
<feature type="coiled-coil region" evidence="1">
    <location>
        <begin position="665"/>
        <end position="706"/>
    </location>
</feature>
<dbReference type="GO" id="GO:0000785">
    <property type="term" value="C:chromatin"/>
    <property type="evidence" value="ECO:0007669"/>
    <property type="project" value="TreeGrafter"/>
</dbReference>
<name>A0A267DIC3_9PLAT</name>
<feature type="coiled-coil region" evidence="1">
    <location>
        <begin position="1261"/>
        <end position="1354"/>
    </location>
</feature>
<keyword evidence="3" id="KW-1133">Transmembrane helix</keyword>
<comment type="caution">
    <text evidence="4">The sequence shown here is derived from an EMBL/GenBank/DDBJ whole genome shotgun (WGS) entry which is preliminary data.</text>
</comment>
<feature type="compositionally biased region" description="Polar residues" evidence="2">
    <location>
        <begin position="1078"/>
        <end position="1088"/>
    </location>
</feature>
<feature type="compositionally biased region" description="Low complexity" evidence="2">
    <location>
        <begin position="1407"/>
        <end position="1418"/>
    </location>
</feature>
<feature type="coiled-coil region" evidence="1">
    <location>
        <begin position="741"/>
        <end position="775"/>
    </location>
</feature>
<feature type="coiled-coil region" evidence="1">
    <location>
        <begin position="1016"/>
        <end position="1071"/>
    </location>
</feature>
<dbReference type="EMBL" id="NIVC01004134">
    <property type="protein sequence ID" value="PAA48487.1"/>
    <property type="molecule type" value="Genomic_DNA"/>
</dbReference>
<feature type="region of interest" description="Disordered" evidence="2">
    <location>
        <begin position="1905"/>
        <end position="1939"/>
    </location>
</feature>
<reference evidence="4 5" key="1">
    <citation type="submission" date="2017-06" db="EMBL/GenBank/DDBJ databases">
        <title>A platform for efficient transgenesis in Macrostomum lignano, a flatworm model organism for stem cell research.</title>
        <authorList>
            <person name="Berezikov E."/>
        </authorList>
    </citation>
    <scope>NUCLEOTIDE SEQUENCE [LARGE SCALE GENOMIC DNA]</scope>
    <source>
        <strain evidence="4">DV1</strain>
        <tissue evidence="4">Whole organism</tissue>
    </source>
</reference>
<dbReference type="GO" id="GO:0007076">
    <property type="term" value="P:mitotic chromosome condensation"/>
    <property type="evidence" value="ECO:0007669"/>
    <property type="project" value="TreeGrafter"/>
</dbReference>
<feature type="coiled-coil region" evidence="1">
    <location>
        <begin position="529"/>
        <end position="577"/>
    </location>
</feature>
<protein>
    <submittedName>
        <fullName evidence="4">Uncharacterized protein</fullName>
    </submittedName>
</protein>
<keyword evidence="5" id="KW-1185">Reference proteome</keyword>
<feature type="compositionally biased region" description="Pro residues" evidence="2">
    <location>
        <begin position="1908"/>
        <end position="1920"/>
    </location>
</feature>